<name>A0A6J8A0A6_MYTCO</name>
<accession>A0A6J8A0A6</accession>
<gene>
    <name evidence="1" type="ORF">MCOR_1906</name>
</gene>
<dbReference type="AlphaFoldDB" id="A0A6J8A0A6"/>
<proteinExistence type="predicted"/>
<dbReference type="OrthoDB" id="5988093at2759"/>
<protein>
    <submittedName>
        <fullName evidence="1">Uncharacterized protein</fullName>
    </submittedName>
</protein>
<evidence type="ECO:0000313" key="1">
    <source>
        <dbReference type="EMBL" id="CAC5358821.1"/>
    </source>
</evidence>
<sequence>MDEKPSTSGGIDHSILQELRDEIDVSTERCQQVHLHAKHPEVTAKLSDNQKRWLVVGICLHRIISPAIRKYVVPILIEMYKELTCYHKIDSQSYQTHLQRYQPTGAHLNYEAVNNNRATYGYQKAMYDYTIKSVVDLSKLFLHTHMTHYTGFDETCDISTLLGLIINIDKFPTVVKSNAKYVREDIRNPWAHCDFTEWDDVKYSDSFQQMEKVVKDLCLNFNEVNQIIQAMKKMKINAKPADLDDNEKRWLVVGICLHTVIIPALRKYVVPILTELYNELTLKHKIDTQTYSTHLKQYPPHVYLNYEAVNNNKAKYGNQKANIDKFPPVVKSDAEDVRGNIRNPWARCKCTEWDAVKYNISLRLIELVKDLNLNLNEENQLIGKMKKWEKNGENILSTIFKIEPATDKDEVEMNRQQEDKNEGICNYFKREI</sequence>
<reference evidence="1 2" key="1">
    <citation type="submission" date="2020-06" db="EMBL/GenBank/DDBJ databases">
        <authorList>
            <person name="Li R."/>
            <person name="Bekaert M."/>
        </authorList>
    </citation>
    <scope>NUCLEOTIDE SEQUENCE [LARGE SCALE GENOMIC DNA]</scope>
    <source>
        <strain evidence="2">wild</strain>
    </source>
</reference>
<evidence type="ECO:0000313" key="2">
    <source>
        <dbReference type="Proteomes" id="UP000507470"/>
    </source>
</evidence>
<organism evidence="1 2">
    <name type="scientific">Mytilus coruscus</name>
    <name type="common">Sea mussel</name>
    <dbReference type="NCBI Taxonomy" id="42192"/>
    <lineage>
        <taxon>Eukaryota</taxon>
        <taxon>Metazoa</taxon>
        <taxon>Spiralia</taxon>
        <taxon>Lophotrochozoa</taxon>
        <taxon>Mollusca</taxon>
        <taxon>Bivalvia</taxon>
        <taxon>Autobranchia</taxon>
        <taxon>Pteriomorphia</taxon>
        <taxon>Mytilida</taxon>
        <taxon>Mytiloidea</taxon>
        <taxon>Mytilidae</taxon>
        <taxon>Mytilinae</taxon>
        <taxon>Mytilus</taxon>
    </lineage>
</organism>
<keyword evidence="2" id="KW-1185">Reference proteome</keyword>
<dbReference type="Proteomes" id="UP000507470">
    <property type="component" value="Unassembled WGS sequence"/>
</dbReference>
<dbReference type="EMBL" id="CACVKT020000401">
    <property type="protein sequence ID" value="CAC5358821.1"/>
    <property type="molecule type" value="Genomic_DNA"/>
</dbReference>